<evidence type="ECO:0000313" key="2">
    <source>
        <dbReference type="Proteomes" id="UP001647509"/>
    </source>
</evidence>
<dbReference type="EMBL" id="JAHKPD010000007">
    <property type="protein sequence ID" value="MBU2949365.1"/>
    <property type="molecule type" value="Genomic_DNA"/>
</dbReference>
<name>A0ACC5U4X8_9FLAO</name>
<proteinExistence type="predicted"/>
<reference evidence="1" key="1">
    <citation type="submission" date="2021-05" db="EMBL/GenBank/DDBJ databases">
        <title>Draft genomes of bacteria isolated from model marine particles.</title>
        <authorList>
            <person name="Datta M.S."/>
            <person name="Schwartzman J.A."/>
            <person name="Enke T.N."/>
            <person name="Saavedra J."/>
            <person name="Cermak N."/>
            <person name="Cordero O.X."/>
        </authorList>
    </citation>
    <scope>NUCLEOTIDE SEQUENCE</scope>
    <source>
        <strain evidence="1">I2M19</strain>
    </source>
</reference>
<organism evidence="1 2">
    <name type="scientific">Pseudotamlana agarivorans</name>
    <dbReference type="NCBI Taxonomy" id="481183"/>
    <lineage>
        <taxon>Bacteria</taxon>
        <taxon>Pseudomonadati</taxon>
        <taxon>Bacteroidota</taxon>
        <taxon>Flavobacteriia</taxon>
        <taxon>Flavobacteriales</taxon>
        <taxon>Flavobacteriaceae</taxon>
        <taxon>Pseudotamlana</taxon>
    </lineage>
</organism>
<protein>
    <submittedName>
        <fullName evidence="1">Uncharacterized protein</fullName>
    </submittedName>
</protein>
<accession>A0ACC5U4X8</accession>
<evidence type="ECO:0000313" key="1">
    <source>
        <dbReference type="EMBL" id="MBU2949365.1"/>
    </source>
</evidence>
<comment type="caution">
    <text evidence="1">The sequence shown here is derived from an EMBL/GenBank/DDBJ whole genome shotgun (WGS) entry which is preliminary data.</text>
</comment>
<dbReference type="Proteomes" id="UP001647509">
    <property type="component" value="Unassembled WGS sequence"/>
</dbReference>
<keyword evidence="2" id="KW-1185">Reference proteome</keyword>
<sequence length="47" mass="5533">MGDINDKKKFKSKIEQKHPINPNGNTDVKNNTFDIYKKTIKDQQNKK</sequence>
<gene>
    <name evidence="1" type="ORF">KO493_01500</name>
</gene>